<dbReference type="SUPFAM" id="SSF46785">
    <property type="entry name" value="Winged helix' DNA-binding domain"/>
    <property type="match status" value="1"/>
</dbReference>
<dbReference type="Gene3D" id="1.10.10.10">
    <property type="entry name" value="Winged helix-like DNA-binding domain superfamily/Winged helix DNA-binding domain"/>
    <property type="match status" value="1"/>
</dbReference>
<dbReference type="OrthoDB" id="1493540at2"/>
<dbReference type="Pfam" id="PF11495">
    <property type="entry name" value="Regulator_TrmB"/>
    <property type="match status" value="1"/>
</dbReference>
<evidence type="ECO:0000313" key="4">
    <source>
        <dbReference type="EMBL" id="RAL24029.1"/>
    </source>
</evidence>
<feature type="domain" description="Transcription regulator TrmB C-terminal" evidence="3">
    <location>
        <begin position="108"/>
        <end position="226"/>
    </location>
</feature>
<keyword evidence="1" id="KW-0175">Coiled coil</keyword>
<evidence type="ECO:0000259" key="2">
    <source>
        <dbReference type="Pfam" id="PF01978"/>
    </source>
</evidence>
<proteinExistence type="predicted"/>
<gene>
    <name evidence="4" type="ORF">DL897_10005</name>
</gene>
<feature type="coiled-coil region" evidence="1">
    <location>
        <begin position="82"/>
        <end position="131"/>
    </location>
</feature>
<dbReference type="Pfam" id="PF01978">
    <property type="entry name" value="TrmB"/>
    <property type="match status" value="1"/>
</dbReference>
<protein>
    <submittedName>
        <fullName evidence="4">TrmB family transcriptional regulator</fullName>
    </submittedName>
</protein>
<reference evidence="4 5" key="2">
    <citation type="submission" date="2018-06" db="EMBL/GenBank/DDBJ databases">
        <authorList>
            <person name="Zhirakovskaya E."/>
        </authorList>
    </citation>
    <scope>NUCLEOTIDE SEQUENCE [LARGE SCALE GENOMIC DNA]</scope>
    <source>
        <strain evidence="4 5">FBKL4.011</strain>
    </source>
</reference>
<dbReference type="PANTHER" id="PTHR34293">
    <property type="entry name" value="HTH-TYPE TRANSCRIPTIONAL REGULATOR TRMBL2"/>
    <property type="match status" value="1"/>
</dbReference>
<evidence type="ECO:0000259" key="3">
    <source>
        <dbReference type="Pfam" id="PF11495"/>
    </source>
</evidence>
<dbReference type="InterPro" id="IPR002831">
    <property type="entry name" value="Tscrpt_reg_TrmB_N"/>
</dbReference>
<dbReference type="EMBL" id="QJKK01000005">
    <property type="protein sequence ID" value="RAL24029.1"/>
    <property type="molecule type" value="Genomic_DNA"/>
</dbReference>
<reference evidence="4 5" key="1">
    <citation type="submission" date="2018-06" db="EMBL/GenBank/DDBJ databases">
        <title>Thermoflavimicrobium daqus sp. nov., a thermophilic microbe isolated from Moutai-flavour Daqu.</title>
        <authorList>
            <person name="Wang X."/>
            <person name="Zhou H."/>
        </authorList>
    </citation>
    <scope>NUCLEOTIDE SEQUENCE [LARGE SCALE GENOMIC DNA]</scope>
    <source>
        <strain evidence="4 5">FBKL4.011</strain>
    </source>
</reference>
<dbReference type="RefSeq" id="WP_113659021.1">
    <property type="nucleotide sequence ID" value="NZ_KZ845667.1"/>
</dbReference>
<evidence type="ECO:0000313" key="5">
    <source>
        <dbReference type="Proteomes" id="UP000251213"/>
    </source>
</evidence>
<dbReference type="PANTHER" id="PTHR34293:SF1">
    <property type="entry name" value="HTH-TYPE TRANSCRIPTIONAL REGULATOR TRMBL2"/>
    <property type="match status" value="1"/>
</dbReference>
<dbReference type="InterPro" id="IPR036390">
    <property type="entry name" value="WH_DNA-bd_sf"/>
</dbReference>
<sequence length="270" mass="30995">MEEVYAELQKLGFSKYECKAYVGLLQHHPVTGYEISKRTGVPRSMIYEVLGKLLDKGAIYLVPSDPVKYVPIPANELIQRLRKQIEQSFSFLERKLNALESERGVDVIWHIRNDEMIIKEMIEMVEKAKNELWLSIWEPQIPMIKEAVEKRIHEGIPVFSILFGAPEIQLGFTFHHNYMPPDVVKERIGGNLTIVTCDGQEVLIANFLENATSWAVKTHDPALVLVATEYIRHDIMIGAITREFGSDKLDSLWRNDPDLVHIVTGRRFSP</sequence>
<feature type="domain" description="Transcription regulator TrmB N-terminal" evidence="2">
    <location>
        <begin position="8"/>
        <end position="74"/>
    </location>
</feature>
<organism evidence="4 5">
    <name type="scientific">Thermoflavimicrobium daqui</name>
    <dbReference type="NCBI Taxonomy" id="2137476"/>
    <lineage>
        <taxon>Bacteria</taxon>
        <taxon>Bacillati</taxon>
        <taxon>Bacillota</taxon>
        <taxon>Bacilli</taxon>
        <taxon>Bacillales</taxon>
        <taxon>Thermoactinomycetaceae</taxon>
        <taxon>Thermoflavimicrobium</taxon>
    </lineage>
</organism>
<dbReference type="InterPro" id="IPR051797">
    <property type="entry name" value="TrmB-like"/>
</dbReference>
<evidence type="ECO:0000256" key="1">
    <source>
        <dbReference type="SAM" id="Coils"/>
    </source>
</evidence>
<name>A0A364K442_9BACL</name>
<comment type="caution">
    <text evidence="4">The sequence shown here is derived from an EMBL/GenBank/DDBJ whole genome shotgun (WGS) entry which is preliminary data.</text>
</comment>
<keyword evidence="5" id="KW-1185">Reference proteome</keyword>
<accession>A0A364K442</accession>
<dbReference type="AlphaFoldDB" id="A0A364K442"/>
<dbReference type="Proteomes" id="UP000251213">
    <property type="component" value="Unassembled WGS sequence"/>
</dbReference>
<dbReference type="CDD" id="cd09124">
    <property type="entry name" value="PLDc_like_TrmB_middle"/>
    <property type="match status" value="1"/>
</dbReference>
<dbReference type="InterPro" id="IPR021586">
    <property type="entry name" value="Tscrpt_reg_TrmB_C"/>
</dbReference>
<dbReference type="InterPro" id="IPR036388">
    <property type="entry name" value="WH-like_DNA-bd_sf"/>
</dbReference>